<dbReference type="OrthoDB" id="4584900at2759"/>
<dbReference type="KEGG" id="pco:PHACADRAFT_252442"/>
<dbReference type="EMBL" id="JH930470">
    <property type="protein sequence ID" value="EKM58254.1"/>
    <property type="molecule type" value="Genomic_DNA"/>
</dbReference>
<reference evidence="1 2" key="1">
    <citation type="journal article" date="2012" name="BMC Genomics">
        <title>Comparative genomics of the white-rot fungi, Phanerochaete carnosa and P. chrysosporium, to elucidate the genetic basis of the distinct wood types they colonize.</title>
        <authorList>
            <person name="Suzuki H."/>
            <person name="MacDonald J."/>
            <person name="Syed K."/>
            <person name="Salamov A."/>
            <person name="Hori C."/>
            <person name="Aerts A."/>
            <person name="Henrissat B."/>
            <person name="Wiebenga A."/>
            <person name="vanKuyk P.A."/>
            <person name="Barry K."/>
            <person name="Lindquist E."/>
            <person name="LaButti K."/>
            <person name="Lapidus A."/>
            <person name="Lucas S."/>
            <person name="Coutinho P."/>
            <person name="Gong Y."/>
            <person name="Samejima M."/>
            <person name="Mahadevan R."/>
            <person name="Abou-Zaid M."/>
            <person name="de Vries R.P."/>
            <person name="Igarashi K."/>
            <person name="Yadav J.S."/>
            <person name="Grigoriev I.V."/>
            <person name="Master E.R."/>
        </authorList>
    </citation>
    <scope>NUCLEOTIDE SEQUENCE [LARGE SCALE GENOMIC DNA]</scope>
    <source>
        <strain evidence="1 2">HHB-10118-sp</strain>
    </source>
</reference>
<protein>
    <submittedName>
        <fullName evidence="1">Uncharacterized protein</fullName>
    </submittedName>
</protein>
<dbReference type="GeneID" id="18915480"/>
<proteinExistence type="predicted"/>
<organism evidence="1 2">
    <name type="scientific">Phanerochaete carnosa (strain HHB-10118-sp)</name>
    <name type="common">White-rot fungus</name>
    <name type="synonym">Peniophora carnosa</name>
    <dbReference type="NCBI Taxonomy" id="650164"/>
    <lineage>
        <taxon>Eukaryota</taxon>
        <taxon>Fungi</taxon>
        <taxon>Dikarya</taxon>
        <taxon>Basidiomycota</taxon>
        <taxon>Agaricomycotina</taxon>
        <taxon>Agaricomycetes</taxon>
        <taxon>Polyporales</taxon>
        <taxon>Phanerochaetaceae</taxon>
        <taxon>Phanerochaete</taxon>
    </lineage>
</organism>
<evidence type="ECO:0000313" key="1">
    <source>
        <dbReference type="EMBL" id="EKM58254.1"/>
    </source>
</evidence>
<dbReference type="HOGENOM" id="CLU_1468694_0_0_1"/>
<accession>K5WGM4</accession>
<name>K5WGM4_PHACS</name>
<dbReference type="RefSeq" id="XP_007393577.1">
    <property type="nucleotide sequence ID" value="XM_007393515.1"/>
</dbReference>
<evidence type="ECO:0000313" key="2">
    <source>
        <dbReference type="Proteomes" id="UP000008370"/>
    </source>
</evidence>
<sequence length="184" mass="19143">MQYTDSQGQIQSGWLSASASAFGEYAFTTSVGQAMLLAYQICEGDAAGTPVTFFSTNGPATYPYLAGVVGFASLNNDLGPDMFNYVYIGGSAMEVPAGPAQYEKNAFSDASGAREGLETAIWSIGAGGAIAAQWVNTNGAVFTPQIAYIPSSGAFALLGDVSQFITNFGGAYPATWTFVTNIQE</sequence>
<gene>
    <name evidence="1" type="ORF">PHACADRAFT_252442</name>
</gene>
<keyword evidence="2" id="KW-1185">Reference proteome</keyword>
<dbReference type="InParanoid" id="K5WGM4"/>
<dbReference type="AlphaFoldDB" id="K5WGM4"/>
<dbReference type="Proteomes" id="UP000008370">
    <property type="component" value="Unassembled WGS sequence"/>
</dbReference>